<proteinExistence type="predicted"/>
<protein>
    <submittedName>
        <fullName evidence="3">Dnaj homolog subfamily b member 13-like protein</fullName>
    </submittedName>
</protein>
<name>A0A161MCV7_TRIIF</name>
<dbReference type="AlphaFoldDB" id="A0A161MCV7"/>
<accession>A0A161MCV7</accession>
<evidence type="ECO:0000259" key="2">
    <source>
        <dbReference type="Pfam" id="PF01556"/>
    </source>
</evidence>
<dbReference type="InterPro" id="IPR008971">
    <property type="entry name" value="HSP40/DnaJ_pept-bd"/>
</dbReference>
<keyword evidence="1" id="KW-0143">Chaperone</keyword>
<dbReference type="SUPFAM" id="SSF49493">
    <property type="entry name" value="HSP40/DnaJ peptide-binding domain"/>
    <property type="match status" value="1"/>
</dbReference>
<sequence>MSTPLLRAIYDQYGEEGLKQGVITPYGWHPPYCYHGDPRQTYRNFYGSDNPYADLLDVLRNPPRLFDFPEGKGDKKKEPSIVKPLSLTLEELYHGCHKVAKIQRRVFVDEECITTELKEQVLTILVKAGTPPGTQITFTEAGDMGHAIIPGDVVFVVEEKPHPVYTREGNDLHMTCHLTLLKALTGTIITNKYIR</sequence>
<dbReference type="Pfam" id="PF01556">
    <property type="entry name" value="DnaJ_C"/>
    <property type="match status" value="1"/>
</dbReference>
<dbReference type="Gene3D" id="2.60.260.20">
    <property type="entry name" value="Urease metallochaperone UreE, N-terminal domain"/>
    <property type="match status" value="2"/>
</dbReference>
<dbReference type="GO" id="GO:0005829">
    <property type="term" value="C:cytosol"/>
    <property type="evidence" value="ECO:0007669"/>
    <property type="project" value="TreeGrafter"/>
</dbReference>
<dbReference type="CDD" id="cd10747">
    <property type="entry name" value="DnaJ_C"/>
    <property type="match status" value="1"/>
</dbReference>
<organism evidence="3">
    <name type="scientific">Triatoma infestans</name>
    <name type="common">Assassin bug</name>
    <dbReference type="NCBI Taxonomy" id="30076"/>
    <lineage>
        <taxon>Eukaryota</taxon>
        <taxon>Metazoa</taxon>
        <taxon>Ecdysozoa</taxon>
        <taxon>Arthropoda</taxon>
        <taxon>Hexapoda</taxon>
        <taxon>Insecta</taxon>
        <taxon>Pterygota</taxon>
        <taxon>Neoptera</taxon>
        <taxon>Paraneoptera</taxon>
        <taxon>Hemiptera</taxon>
        <taxon>Heteroptera</taxon>
        <taxon>Panheteroptera</taxon>
        <taxon>Cimicomorpha</taxon>
        <taxon>Reduviidae</taxon>
        <taxon>Triatominae</taxon>
        <taxon>Triatoma</taxon>
    </lineage>
</organism>
<dbReference type="InterPro" id="IPR051339">
    <property type="entry name" value="DnaJ_subfamily_B"/>
</dbReference>
<dbReference type="EMBL" id="GEMB01001137">
    <property type="protein sequence ID" value="JAS02011.1"/>
    <property type="molecule type" value="Transcribed_RNA"/>
</dbReference>
<dbReference type="FunFam" id="2.60.260.20:FF:000002">
    <property type="entry name" value="Dnaj homolog subfamily b member"/>
    <property type="match status" value="1"/>
</dbReference>
<dbReference type="InterPro" id="IPR002939">
    <property type="entry name" value="DnaJ_C"/>
</dbReference>
<dbReference type="GO" id="GO:0051082">
    <property type="term" value="F:unfolded protein binding"/>
    <property type="evidence" value="ECO:0007669"/>
    <property type="project" value="InterPro"/>
</dbReference>
<dbReference type="PANTHER" id="PTHR24078:SF519">
    <property type="entry name" value="DNAJ HOMOLOG SUBFAMILY B MEMBER 13"/>
    <property type="match status" value="1"/>
</dbReference>
<dbReference type="PANTHER" id="PTHR24078">
    <property type="entry name" value="DNAJ HOMOLOG SUBFAMILY C MEMBER"/>
    <property type="match status" value="1"/>
</dbReference>
<reference evidence="3" key="2">
    <citation type="journal article" date="2017" name="J. Med. Entomol.">
        <title>Transcriptome Analysis of the Triatoma infestans (Hemiptera: Reduviidae) Integument.</title>
        <authorList>
            <person name="Calderon-Fernandez G.M."/>
            <person name="Moriconi D.E."/>
            <person name="Dulbecco A.B."/>
            <person name="Juarez M.P."/>
        </authorList>
    </citation>
    <scope>NUCLEOTIDE SEQUENCE</scope>
    <source>
        <strain evidence="3">Int1</strain>
        <tissue evidence="3">Integument</tissue>
    </source>
</reference>
<dbReference type="GO" id="GO:0051087">
    <property type="term" value="F:protein-folding chaperone binding"/>
    <property type="evidence" value="ECO:0007669"/>
    <property type="project" value="TreeGrafter"/>
</dbReference>
<feature type="domain" description="Chaperone DnaJ C-terminal" evidence="2">
    <location>
        <begin position="84"/>
        <end position="189"/>
    </location>
</feature>
<evidence type="ECO:0000313" key="3">
    <source>
        <dbReference type="EMBL" id="JAS02011.1"/>
    </source>
</evidence>
<evidence type="ECO:0000256" key="1">
    <source>
        <dbReference type="ARBA" id="ARBA00023186"/>
    </source>
</evidence>
<reference evidence="3" key="1">
    <citation type="submission" date="2016-04" db="EMBL/GenBank/DDBJ databases">
        <authorList>
            <person name="Calderon-Fernandez G.M.Sr."/>
        </authorList>
    </citation>
    <scope>NUCLEOTIDE SEQUENCE</scope>
    <source>
        <strain evidence="3">Int1</strain>
        <tissue evidence="3">Integument</tissue>
    </source>
</reference>
<dbReference type="GO" id="GO:0006457">
    <property type="term" value="P:protein folding"/>
    <property type="evidence" value="ECO:0007669"/>
    <property type="project" value="InterPro"/>
</dbReference>